<organism evidence="1 3">
    <name type="scientific">Rotaria sordida</name>
    <dbReference type="NCBI Taxonomy" id="392033"/>
    <lineage>
        <taxon>Eukaryota</taxon>
        <taxon>Metazoa</taxon>
        <taxon>Spiralia</taxon>
        <taxon>Gnathifera</taxon>
        <taxon>Rotifera</taxon>
        <taxon>Eurotatoria</taxon>
        <taxon>Bdelloidea</taxon>
        <taxon>Philodinida</taxon>
        <taxon>Philodinidae</taxon>
        <taxon>Rotaria</taxon>
    </lineage>
</organism>
<dbReference type="Proteomes" id="UP000663836">
    <property type="component" value="Unassembled WGS sequence"/>
</dbReference>
<dbReference type="AlphaFoldDB" id="A0A813VTY3"/>
<dbReference type="EMBL" id="CAJOBD010004577">
    <property type="protein sequence ID" value="CAF4000380.1"/>
    <property type="molecule type" value="Genomic_DNA"/>
</dbReference>
<evidence type="ECO:0000313" key="3">
    <source>
        <dbReference type="Proteomes" id="UP000663864"/>
    </source>
</evidence>
<gene>
    <name evidence="2" type="ORF">JBS370_LOCUS26239</name>
    <name evidence="1" type="ORF">ZHD862_LOCUS4436</name>
</gene>
<comment type="caution">
    <text evidence="1">The sequence shown here is derived from an EMBL/GenBank/DDBJ whole genome shotgun (WGS) entry which is preliminary data.</text>
</comment>
<dbReference type="InterPro" id="IPR012340">
    <property type="entry name" value="NA-bd_OB-fold"/>
</dbReference>
<evidence type="ECO:0008006" key="4">
    <source>
        <dbReference type="Google" id="ProtNLM"/>
    </source>
</evidence>
<accession>A0A813VTY3</accession>
<sequence>MTSASGYITEFNRETNFGYIQIDNNKQLLRFHRYSLKKNSRRYVANGDSTFVGELFDFDIIQRPDEAVEEAVNIRHRVLNCTHLGCSRIKAFTNIKALNDHIETNKSARILPVIVNLPAHSAATIGRFIGKNGVNLKRFQHENNVTLKILNSQTKSTFSPLQNSNIQVQMKPSNNGVNVDLISKKIKSMWEKVVREQREEEDKYKQRLLVRQQYKSQRRSCNSESIYIESDTRHSTAFVLSGDELIRRRTRRRTEPTLRRQKEHSTLSLEGHRCAATCDREQTRGGSAAIIHQKKKTNMKDKQWIMKEQLYDM</sequence>
<dbReference type="Gene3D" id="2.40.50.140">
    <property type="entry name" value="Nucleic acid-binding proteins"/>
    <property type="match status" value="1"/>
</dbReference>
<name>A0A813VTY3_9BILA</name>
<dbReference type="EMBL" id="CAJNOT010000107">
    <property type="protein sequence ID" value="CAF0842162.1"/>
    <property type="molecule type" value="Genomic_DNA"/>
</dbReference>
<evidence type="ECO:0000313" key="1">
    <source>
        <dbReference type="EMBL" id="CAF0842162.1"/>
    </source>
</evidence>
<dbReference type="Proteomes" id="UP000663864">
    <property type="component" value="Unassembled WGS sequence"/>
</dbReference>
<proteinExistence type="predicted"/>
<reference evidence="1" key="1">
    <citation type="submission" date="2021-02" db="EMBL/GenBank/DDBJ databases">
        <authorList>
            <person name="Nowell W R."/>
        </authorList>
    </citation>
    <scope>NUCLEOTIDE SEQUENCE</scope>
</reference>
<evidence type="ECO:0000313" key="2">
    <source>
        <dbReference type="EMBL" id="CAF4000380.1"/>
    </source>
</evidence>
<protein>
    <recommendedName>
        <fullName evidence="4">K Homology domain-containing protein</fullName>
    </recommendedName>
</protein>